<evidence type="ECO:0000256" key="3">
    <source>
        <dbReference type="ARBA" id="ARBA00023163"/>
    </source>
</evidence>
<dbReference type="GO" id="GO:0003677">
    <property type="term" value="F:DNA binding"/>
    <property type="evidence" value="ECO:0007669"/>
    <property type="project" value="UniProtKB-KW"/>
</dbReference>
<dbReference type="SUPFAM" id="SSF57701">
    <property type="entry name" value="Zn2/Cys6 DNA-binding domain"/>
    <property type="match status" value="1"/>
</dbReference>
<evidence type="ECO:0000256" key="2">
    <source>
        <dbReference type="ARBA" id="ARBA00023125"/>
    </source>
</evidence>
<feature type="compositionally biased region" description="Low complexity" evidence="5">
    <location>
        <begin position="106"/>
        <end position="120"/>
    </location>
</feature>
<dbReference type="InterPro" id="IPR021858">
    <property type="entry name" value="Fun_TF"/>
</dbReference>
<dbReference type="InterPro" id="IPR052400">
    <property type="entry name" value="Zn2-C6_fungal_TF"/>
</dbReference>
<dbReference type="PANTHER" id="PTHR47657">
    <property type="entry name" value="STEROL REGULATORY ELEMENT-BINDING PROTEIN ECM22"/>
    <property type="match status" value="1"/>
</dbReference>
<dbReference type="PROSITE" id="PS50048">
    <property type="entry name" value="ZN2_CY6_FUNGAL_2"/>
    <property type="match status" value="1"/>
</dbReference>
<dbReference type="PROSITE" id="PS00463">
    <property type="entry name" value="ZN2_CY6_FUNGAL_1"/>
    <property type="match status" value="1"/>
</dbReference>
<dbReference type="CDD" id="cd00067">
    <property type="entry name" value="GAL4"/>
    <property type="match status" value="1"/>
</dbReference>
<dbReference type="RefSeq" id="XP_035339309.1">
    <property type="nucleotide sequence ID" value="XM_035483416.1"/>
</dbReference>
<keyword evidence="8" id="KW-1185">Reference proteome</keyword>
<name>A0A7H8QGR3_TALRU</name>
<dbReference type="SMART" id="SM00066">
    <property type="entry name" value="GAL4"/>
    <property type="match status" value="1"/>
</dbReference>
<keyword evidence="3" id="KW-0804">Transcription</keyword>
<keyword evidence="4" id="KW-0539">Nucleus</keyword>
<evidence type="ECO:0000256" key="4">
    <source>
        <dbReference type="ARBA" id="ARBA00023242"/>
    </source>
</evidence>
<evidence type="ECO:0000259" key="6">
    <source>
        <dbReference type="PROSITE" id="PS50048"/>
    </source>
</evidence>
<dbReference type="KEGG" id="trg:TRUGW13939_00204"/>
<evidence type="ECO:0000313" key="8">
    <source>
        <dbReference type="Proteomes" id="UP000509510"/>
    </source>
</evidence>
<feature type="region of interest" description="Disordered" evidence="5">
    <location>
        <begin position="91"/>
        <end position="120"/>
    </location>
</feature>
<dbReference type="GO" id="GO:0000981">
    <property type="term" value="F:DNA-binding transcription factor activity, RNA polymerase II-specific"/>
    <property type="evidence" value="ECO:0007669"/>
    <property type="project" value="InterPro"/>
</dbReference>
<dbReference type="AlphaFoldDB" id="A0A7H8QGR3"/>
<gene>
    <name evidence="7" type="ORF">TRUGW13939_00204</name>
</gene>
<sequence>MPLKSLDMNETAGLGSVFKTRRSHKKSRNGCSKCKQRRIKCDELTPKCSRCKKMNLNCQYPQKSPSSLASEDFWIDPLLLQFEDFRTDCATASSENSDHSSAIGGSPLSSSSSTPPSQSLLAVPKHIKRSDSPLRSQVAQTLAPIEFELLKHYLEHTCRDMTVDDDDQYTLQTGIPNLACQSKPLMKSVLAIAAVCKCCDIIKQPSTSREDRDKVLELLSLAHGYHMESLRGIQATLSETKHYDHVLANAALMGMYGSGSHCARIWLAKTATSSDQPLGDFMPKHSQWISLFRAVHLAYGGLLNDTQGMDDNVVQLSPGRPLVDPIASSGSQIQYEYKISSRVEQQRTPPNHALFSILAATVGSALDTLRQKVRDIAMVQASNEINSHHTSTPPASYGNPDLQSCYTALTLLGNIVSETFPTGDSLPSTPGRGHLAFEVDIDPVGRLSEVSPWLRKYTASITSMIPSRLPRRFIMAFIHKAPTKFLNLVEEILSFMQANTDNGEETWTPSTLEPSIAHQLAVEIFAHWLVLVILLDNVWWIGGIGAWELGRVVSLRKDARWRMCMWNRDEDWWPESMFEVNRHFDKHRTKN</sequence>
<dbReference type="OrthoDB" id="5295362at2759"/>
<reference evidence="8" key="1">
    <citation type="submission" date="2020-06" db="EMBL/GenBank/DDBJ databases">
        <title>A chromosome-scale genome assembly of Talaromyces rugulosus W13939.</title>
        <authorList>
            <person name="Wang B."/>
            <person name="Guo L."/>
            <person name="Ye K."/>
            <person name="Wang L."/>
        </authorList>
    </citation>
    <scope>NUCLEOTIDE SEQUENCE [LARGE SCALE GENOMIC DNA]</scope>
    <source>
        <strain evidence="8">W13939</strain>
    </source>
</reference>
<organism evidence="7 8">
    <name type="scientific">Talaromyces rugulosus</name>
    <name type="common">Penicillium rugulosum</name>
    <dbReference type="NCBI Taxonomy" id="121627"/>
    <lineage>
        <taxon>Eukaryota</taxon>
        <taxon>Fungi</taxon>
        <taxon>Dikarya</taxon>
        <taxon>Ascomycota</taxon>
        <taxon>Pezizomycotina</taxon>
        <taxon>Eurotiomycetes</taxon>
        <taxon>Eurotiomycetidae</taxon>
        <taxon>Eurotiales</taxon>
        <taxon>Trichocomaceae</taxon>
        <taxon>Talaromyces</taxon>
        <taxon>Talaromyces sect. Islandici</taxon>
    </lineage>
</organism>
<keyword evidence="1" id="KW-0805">Transcription regulation</keyword>
<evidence type="ECO:0000313" key="7">
    <source>
        <dbReference type="EMBL" id="QKX53130.1"/>
    </source>
</evidence>
<dbReference type="Proteomes" id="UP000509510">
    <property type="component" value="Chromosome I"/>
</dbReference>
<dbReference type="Pfam" id="PF11951">
    <property type="entry name" value="Fungal_trans_2"/>
    <property type="match status" value="1"/>
</dbReference>
<dbReference type="InterPro" id="IPR036864">
    <property type="entry name" value="Zn2-C6_fun-type_DNA-bd_sf"/>
</dbReference>
<feature type="domain" description="Zn(2)-C6 fungal-type" evidence="6">
    <location>
        <begin position="30"/>
        <end position="60"/>
    </location>
</feature>
<keyword evidence="2" id="KW-0238">DNA-binding</keyword>
<dbReference type="PANTHER" id="PTHR47657:SF14">
    <property type="entry name" value="ZN(2)-C6 FUNGAL-TYPE DOMAIN-CONTAINING PROTEIN"/>
    <property type="match status" value="1"/>
</dbReference>
<dbReference type="Pfam" id="PF00172">
    <property type="entry name" value="Zn_clus"/>
    <property type="match status" value="1"/>
</dbReference>
<dbReference type="GO" id="GO:0008270">
    <property type="term" value="F:zinc ion binding"/>
    <property type="evidence" value="ECO:0007669"/>
    <property type="project" value="InterPro"/>
</dbReference>
<protein>
    <recommendedName>
        <fullName evidence="6">Zn(2)-C6 fungal-type domain-containing protein</fullName>
    </recommendedName>
</protein>
<dbReference type="GeneID" id="55987719"/>
<evidence type="ECO:0000256" key="5">
    <source>
        <dbReference type="SAM" id="MobiDB-lite"/>
    </source>
</evidence>
<accession>A0A7H8QGR3</accession>
<proteinExistence type="predicted"/>
<dbReference type="Gene3D" id="4.10.240.10">
    <property type="entry name" value="Zn(2)-C6 fungal-type DNA-binding domain"/>
    <property type="match status" value="1"/>
</dbReference>
<evidence type="ECO:0000256" key="1">
    <source>
        <dbReference type="ARBA" id="ARBA00023015"/>
    </source>
</evidence>
<dbReference type="EMBL" id="CP055898">
    <property type="protein sequence ID" value="QKX53130.1"/>
    <property type="molecule type" value="Genomic_DNA"/>
</dbReference>
<dbReference type="InterPro" id="IPR001138">
    <property type="entry name" value="Zn2Cys6_DnaBD"/>
</dbReference>